<dbReference type="CDD" id="cd02933">
    <property type="entry name" value="OYE_like_FMN"/>
    <property type="match status" value="1"/>
</dbReference>
<feature type="domain" description="NADH:flavin oxidoreductase/NADH oxidase N-terminal" evidence="4">
    <location>
        <begin position="35"/>
        <end position="358"/>
    </location>
</feature>
<sequence>MESYVDKECVDKECADKVQSTQNKKESQAKLESPLFSPLTLGKIELKNRIVMAPMTRNRANADGTPNQMMVQYYAERASSGLIIAEGSWPSVTGQAYCRQPGIETEQHIEAWRKVTDAVHLEGGKIVLQIMHAGRIGSHHIKPEGVETVAPSPLHAKGKVYTDSAGMQAFDVPRELSTDEVKAVVEEHRQAAINAKLAGFDGVELHCTSGYLPMQFLCSNTNVRTDEYGGNAKNRARFSIECLEAMSTIFPQRVGLRINPGNQFNDTQDLDPVASHRALLKGVNSIGLAYVHVMRAPTPNIDAFALARQYFTGSLILNDGFNADTANEALGHSKDAVSFARHFIANPDLVERFKHNISLAYFDRATLYTPGSKGYIDYPRAGLGQ</sequence>
<evidence type="ECO:0000256" key="1">
    <source>
        <dbReference type="ARBA" id="ARBA00001917"/>
    </source>
</evidence>
<dbReference type="GO" id="GO:0005829">
    <property type="term" value="C:cytosol"/>
    <property type="evidence" value="ECO:0007669"/>
    <property type="project" value="TreeGrafter"/>
</dbReference>
<comment type="similarity">
    <text evidence="2">Belongs to the NADH:flavin oxidoreductase/NADH oxidase family.</text>
</comment>
<dbReference type="Proteomes" id="UP000273252">
    <property type="component" value="Unassembled WGS sequence"/>
</dbReference>
<reference evidence="5 6" key="1">
    <citation type="submission" date="2018-08" db="EMBL/GenBank/DDBJ databases">
        <title>Vibrio isolated from the Eastern China Marginal Seas.</title>
        <authorList>
            <person name="Li Y."/>
        </authorList>
    </citation>
    <scope>NUCLEOTIDE SEQUENCE [LARGE SCALE GENOMIC DNA]</scope>
    <source>
        <strain evidence="5 6">BEI233</strain>
    </source>
</reference>
<dbReference type="PANTHER" id="PTHR22893">
    <property type="entry name" value="NADH OXIDOREDUCTASE-RELATED"/>
    <property type="match status" value="1"/>
</dbReference>
<evidence type="ECO:0000259" key="4">
    <source>
        <dbReference type="Pfam" id="PF00724"/>
    </source>
</evidence>
<dbReference type="AlphaFoldDB" id="A0A3A6QNU6"/>
<accession>A0A3A6QNU6</accession>
<dbReference type="RefSeq" id="WP_120033138.1">
    <property type="nucleotide sequence ID" value="NZ_QVMU01000017.1"/>
</dbReference>
<dbReference type="InterPro" id="IPR045247">
    <property type="entry name" value="Oye-like"/>
</dbReference>
<dbReference type="FunFam" id="3.20.20.70:FF:000059">
    <property type="entry name" value="N-ethylmaleimide reductase, FMN-linked"/>
    <property type="match status" value="1"/>
</dbReference>
<dbReference type="InterPro" id="IPR001155">
    <property type="entry name" value="OxRdtase_FMN_N"/>
</dbReference>
<proteinExistence type="inferred from homology"/>
<evidence type="ECO:0000313" key="6">
    <source>
        <dbReference type="Proteomes" id="UP000273252"/>
    </source>
</evidence>
<protein>
    <submittedName>
        <fullName evidence="5">Alkene reductase</fullName>
    </submittedName>
</protein>
<evidence type="ECO:0000313" key="5">
    <source>
        <dbReference type="EMBL" id="RJX68898.1"/>
    </source>
</evidence>
<dbReference type="EMBL" id="QVMU01000017">
    <property type="protein sequence ID" value="RJX68898.1"/>
    <property type="molecule type" value="Genomic_DNA"/>
</dbReference>
<organism evidence="5 6">
    <name type="scientific">Vibrio sinensis</name>
    <dbReference type="NCBI Taxonomy" id="2302434"/>
    <lineage>
        <taxon>Bacteria</taxon>
        <taxon>Pseudomonadati</taxon>
        <taxon>Pseudomonadota</taxon>
        <taxon>Gammaproteobacteria</taxon>
        <taxon>Vibrionales</taxon>
        <taxon>Vibrionaceae</taxon>
        <taxon>Vibrio</taxon>
    </lineage>
</organism>
<name>A0A3A6QNU6_9VIBR</name>
<dbReference type="OrthoDB" id="8523426at2"/>
<evidence type="ECO:0000256" key="3">
    <source>
        <dbReference type="ARBA" id="ARBA00023002"/>
    </source>
</evidence>
<keyword evidence="3" id="KW-0560">Oxidoreductase</keyword>
<keyword evidence="6" id="KW-1185">Reference proteome</keyword>
<evidence type="ECO:0000256" key="2">
    <source>
        <dbReference type="ARBA" id="ARBA00005979"/>
    </source>
</evidence>
<comment type="caution">
    <text evidence="5">The sequence shown here is derived from an EMBL/GenBank/DDBJ whole genome shotgun (WGS) entry which is preliminary data.</text>
</comment>
<gene>
    <name evidence="5" type="ORF">DZ860_15755</name>
</gene>
<dbReference type="GO" id="GO:0016628">
    <property type="term" value="F:oxidoreductase activity, acting on the CH-CH group of donors, NAD or NADP as acceptor"/>
    <property type="evidence" value="ECO:0007669"/>
    <property type="project" value="UniProtKB-ARBA"/>
</dbReference>
<dbReference type="InterPro" id="IPR013785">
    <property type="entry name" value="Aldolase_TIM"/>
</dbReference>
<dbReference type="GO" id="GO:0010181">
    <property type="term" value="F:FMN binding"/>
    <property type="evidence" value="ECO:0007669"/>
    <property type="project" value="InterPro"/>
</dbReference>
<comment type="cofactor">
    <cofactor evidence="1">
        <name>FMN</name>
        <dbReference type="ChEBI" id="CHEBI:58210"/>
    </cofactor>
</comment>
<dbReference type="Gene3D" id="3.20.20.70">
    <property type="entry name" value="Aldolase class I"/>
    <property type="match status" value="1"/>
</dbReference>
<dbReference type="SUPFAM" id="SSF51395">
    <property type="entry name" value="FMN-linked oxidoreductases"/>
    <property type="match status" value="1"/>
</dbReference>
<dbReference type="Pfam" id="PF00724">
    <property type="entry name" value="Oxidored_FMN"/>
    <property type="match status" value="1"/>
</dbReference>
<dbReference type="PANTHER" id="PTHR22893:SF91">
    <property type="entry name" value="NADPH DEHYDROGENASE 2-RELATED"/>
    <property type="match status" value="1"/>
</dbReference>